<dbReference type="GeneID" id="18938780"/>
<reference evidence="1 2" key="1">
    <citation type="journal article" date="2014" name="Arch. Virol.">
        <title>Complete genome sequence of the Pectobacterium carotovorum subsp. carotovorum virulent bacteriophage PM1.</title>
        <authorList>
            <person name="Lim J.A."/>
            <person name="Shin H."/>
            <person name="Lee D.H."/>
            <person name="Han S.W."/>
            <person name="Lee J.H."/>
            <person name="Ryu S."/>
            <person name="Heu S."/>
        </authorList>
    </citation>
    <scope>NUCLEOTIDE SEQUENCE [LARGE SCALE GENOMIC DNA]</scope>
</reference>
<dbReference type="EMBL" id="KF534715">
    <property type="protein sequence ID" value="AGV99268.1"/>
    <property type="molecule type" value="Genomic_DNA"/>
</dbReference>
<accession>X2CSU6</accession>
<gene>
    <name evidence="1" type="ORF">PM1_052</name>
</gene>
<proteinExistence type="predicted"/>
<organism evidence="1 2">
    <name type="scientific">Pectobacterium phage PM1</name>
    <dbReference type="NCBI Taxonomy" id="1399915"/>
    <lineage>
        <taxon>Viruses</taxon>
        <taxon>Duplodnaviria</taxon>
        <taxon>Heunggongvirae</taxon>
        <taxon>Uroviricota</taxon>
        <taxon>Caudoviricetes</taxon>
        <taxon>Chaseviridae</taxon>
        <taxon>Cleopatravirinae</taxon>
        <taxon>Suwonvirus</taxon>
        <taxon>Suwonvirus PM1</taxon>
    </lineage>
</organism>
<dbReference type="RefSeq" id="YP_009021829.1">
    <property type="nucleotide sequence ID" value="NC_023865.1"/>
</dbReference>
<sequence>MPWMRRVEVIITNKDDASKKTVFSKHKIDFEVRSTVGWPADTANVTLYNLSLEEVKFLQDRKFGNFYIEIRVGYEDTLSDGSSSNITVHGSGGQKSLEMASVLTAADTVFSGVITNAVGYKRSPEHVTQLYCISKAYLGSTQFKQMRNIKAGSTLGEAIKSMCEDYGFGTISKFGVKDEVLAAKLLRGRVFHDTFLVEFRALLGEYNLLFQMTTSEIQIFPDTYGDKDAVVRMSKDRQNIRLDVNQVIGNPIAGICTYRLNTFINASIQPGMIIDVTPLLGKEILANGVTAIQGAGVVLNTNQAVFQWAMEDKYFIMEVVHFGSTHTTEFQTSISAIIGGNSAMGLKEMEWQDMYARAGMTEVEF</sequence>
<dbReference type="KEGG" id="vg:18938780"/>
<evidence type="ECO:0000313" key="1">
    <source>
        <dbReference type="EMBL" id="AGV99268.1"/>
    </source>
</evidence>
<dbReference type="Proteomes" id="UP000019701">
    <property type="component" value="Segment"/>
</dbReference>
<protein>
    <submittedName>
        <fullName evidence="1">Uncharacterized protein</fullName>
    </submittedName>
</protein>
<keyword evidence="2" id="KW-1185">Reference proteome</keyword>
<name>X2CSU6_9CAUD</name>
<evidence type="ECO:0000313" key="2">
    <source>
        <dbReference type="Proteomes" id="UP000019701"/>
    </source>
</evidence>
<dbReference type="OrthoDB" id="8560at10239"/>